<dbReference type="Gene3D" id="3.40.50.720">
    <property type="entry name" value="NAD(P)-binding Rossmann-like Domain"/>
    <property type="match status" value="1"/>
</dbReference>
<organism evidence="9 10">
    <name type="scientific">Rhizobium herbae</name>
    <dbReference type="NCBI Taxonomy" id="508661"/>
    <lineage>
        <taxon>Bacteria</taxon>
        <taxon>Pseudomonadati</taxon>
        <taxon>Pseudomonadota</taxon>
        <taxon>Alphaproteobacteria</taxon>
        <taxon>Hyphomicrobiales</taxon>
        <taxon>Rhizobiaceae</taxon>
        <taxon>Rhizobium/Agrobacterium group</taxon>
        <taxon>Rhizobium</taxon>
    </lineage>
</organism>
<evidence type="ECO:0000259" key="8">
    <source>
        <dbReference type="SMART" id="SM00829"/>
    </source>
</evidence>
<dbReference type="InterPro" id="IPR013149">
    <property type="entry name" value="ADH-like_C"/>
</dbReference>
<dbReference type="SUPFAM" id="SSF50129">
    <property type="entry name" value="GroES-like"/>
    <property type="match status" value="1"/>
</dbReference>
<comment type="similarity">
    <text evidence="2 7">Belongs to the zinc-containing alcohol dehydrogenase family.</text>
</comment>
<dbReference type="InterPro" id="IPR002328">
    <property type="entry name" value="ADH_Zn_CS"/>
</dbReference>
<keyword evidence="10" id="KW-1185">Reference proteome</keyword>
<dbReference type="PANTHER" id="PTHR42940">
    <property type="entry name" value="ALCOHOL DEHYDROGENASE 1-RELATED"/>
    <property type="match status" value="1"/>
</dbReference>
<dbReference type="PANTHER" id="PTHR42940:SF8">
    <property type="entry name" value="VACUOLAR PROTEIN SORTING-ASSOCIATED PROTEIN 11"/>
    <property type="match status" value="1"/>
</dbReference>
<keyword evidence="6 9" id="KW-0560">Oxidoreductase</keyword>
<keyword evidence="4 7" id="KW-0479">Metal-binding</keyword>
<sequence length="343" mass="36152">MSLIQEFMNAAVLETYDAPLQQRRVPVPKPGPSQILVKLKACGVCHSDVHIWKGHIRPPSDPAPFILGHEGVGTVVALGPDVTGWKVGASAGVPWIHDTCCHCDECNDGMESFCQNQRAHGLNVPGAFAEYVLADAAFAVPLPDGLDPVALAPIMCAGVTAYGAVKRSGLRAGETCAIFGCGGLGLYAVQIAARLGARVIAIDRDPAKLELARRYGAAETLVADGKLAETVSAEIYKSHVCINFAPTAATWAPMIAAIRPRGRIVAAALVPDPVPVSQEWLTGTGVVITGTSVGTRAEMREVVEMHAEKALENDIVPITLDRVSHALSELDQGKAAGRFVIAF</sequence>
<feature type="domain" description="Enoyl reductase (ER)" evidence="8">
    <location>
        <begin position="11"/>
        <end position="341"/>
    </location>
</feature>
<comment type="caution">
    <text evidence="9">The sequence shown here is derived from an EMBL/GenBank/DDBJ whole genome shotgun (WGS) entry which is preliminary data.</text>
</comment>
<dbReference type="EMBL" id="JAGGJV010000001">
    <property type="protein sequence ID" value="MBP1857347.1"/>
    <property type="molecule type" value="Genomic_DNA"/>
</dbReference>
<dbReference type="InterPro" id="IPR020843">
    <property type="entry name" value="ER"/>
</dbReference>
<dbReference type="SUPFAM" id="SSF51735">
    <property type="entry name" value="NAD(P)-binding Rossmann-fold domains"/>
    <property type="match status" value="1"/>
</dbReference>
<evidence type="ECO:0000256" key="4">
    <source>
        <dbReference type="ARBA" id="ARBA00022723"/>
    </source>
</evidence>
<evidence type="ECO:0000256" key="6">
    <source>
        <dbReference type="ARBA" id="ARBA00023002"/>
    </source>
</evidence>
<comment type="cofactor">
    <cofactor evidence="1 7">
        <name>Zn(2+)</name>
        <dbReference type="ChEBI" id="CHEBI:29105"/>
    </cofactor>
</comment>
<dbReference type="InterPro" id="IPR011032">
    <property type="entry name" value="GroES-like_sf"/>
</dbReference>
<reference evidence="9 10" key="1">
    <citation type="submission" date="2021-03" db="EMBL/GenBank/DDBJ databases">
        <title>Genomic Encyclopedia of Type Strains, Phase IV (KMG-IV): sequencing the most valuable type-strain genomes for metagenomic binning, comparative biology and taxonomic classification.</title>
        <authorList>
            <person name="Goeker M."/>
        </authorList>
    </citation>
    <scope>NUCLEOTIDE SEQUENCE [LARGE SCALE GENOMIC DNA]</scope>
    <source>
        <strain evidence="9 10">DSM 26427</strain>
    </source>
</reference>
<dbReference type="RefSeq" id="WP_327791203.1">
    <property type="nucleotide sequence ID" value="NZ_JAGGJV010000001.1"/>
</dbReference>
<evidence type="ECO:0000256" key="7">
    <source>
        <dbReference type="RuleBase" id="RU361277"/>
    </source>
</evidence>
<evidence type="ECO:0000256" key="2">
    <source>
        <dbReference type="ARBA" id="ARBA00008072"/>
    </source>
</evidence>
<gene>
    <name evidence="9" type="ORF">J2Z75_000827</name>
</gene>
<dbReference type="SMART" id="SM00829">
    <property type="entry name" value="PKS_ER"/>
    <property type="match status" value="1"/>
</dbReference>
<dbReference type="InterPro" id="IPR036291">
    <property type="entry name" value="NAD(P)-bd_dom_sf"/>
</dbReference>
<protein>
    <recommendedName>
        <fullName evidence="3">alcohol dehydrogenase</fullName>
        <ecNumber evidence="3">1.1.1.1</ecNumber>
    </recommendedName>
</protein>
<dbReference type="CDD" id="cd08297">
    <property type="entry name" value="CAD3"/>
    <property type="match status" value="1"/>
</dbReference>
<evidence type="ECO:0000256" key="3">
    <source>
        <dbReference type="ARBA" id="ARBA00013190"/>
    </source>
</evidence>
<evidence type="ECO:0000256" key="5">
    <source>
        <dbReference type="ARBA" id="ARBA00022833"/>
    </source>
</evidence>
<dbReference type="Proteomes" id="UP000823786">
    <property type="component" value="Unassembled WGS sequence"/>
</dbReference>
<dbReference type="InterPro" id="IPR013154">
    <property type="entry name" value="ADH-like_N"/>
</dbReference>
<evidence type="ECO:0000313" key="9">
    <source>
        <dbReference type="EMBL" id="MBP1857347.1"/>
    </source>
</evidence>
<proteinExistence type="inferred from homology"/>
<dbReference type="PROSITE" id="PS00059">
    <property type="entry name" value="ADH_ZINC"/>
    <property type="match status" value="1"/>
</dbReference>
<dbReference type="Pfam" id="PF08240">
    <property type="entry name" value="ADH_N"/>
    <property type="match status" value="1"/>
</dbReference>
<name>A0ABS4EHD0_9HYPH</name>
<evidence type="ECO:0000313" key="10">
    <source>
        <dbReference type="Proteomes" id="UP000823786"/>
    </source>
</evidence>
<dbReference type="GO" id="GO:0004022">
    <property type="term" value="F:alcohol dehydrogenase (NAD+) activity"/>
    <property type="evidence" value="ECO:0007669"/>
    <property type="project" value="UniProtKB-EC"/>
</dbReference>
<dbReference type="Pfam" id="PF00107">
    <property type="entry name" value="ADH_zinc_N"/>
    <property type="match status" value="1"/>
</dbReference>
<dbReference type="Gene3D" id="3.90.180.10">
    <property type="entry name" value="Medium-chain alcohol dehydrogenases, catalytic domain"/>
    <property type="match status" value="1"/>
</dbReference>
<dbReference type="EC" id="1.1.1.1" evidence="3"/>
<accession>A0ABS4EHD0</accession>
<evidence type="ECO:0000256" key="1">
    <source>
        <dbReference type="ARBA" id="ARBA00001947"/>
    </source>
</evidence>
<keyword evidence="5 7" id="KW-0862">Zinc</keyword>